<evidence type="ECO:0000256" key="1">
    <source>
        <dbReference type="SAM" id="MobiDB-lite"/>
    </source>
</evidence>
<dbReference type="InterPro" id="IPR039365">
    <property type="entry name" value="IS701-like"/>
</dbReference>
<feature type="domain" description="Transposase IS701-like DDE" evidence="2">
    <location>
        <begin position="23"/>
        <end position="264"/>
    </location>
</feature>
<gene>
    <name evidence="3" type="ORF">BC739_001066</name>
</gene>
<dbReference type="Pfam" id="PF13546">
    <property type="entry name" value="DDE_5"/>
    <property type="match status" value="1"/>
</dbReference>
<proteinExistence type="predicted"/>
<dbReference type="InterPro" id="IPR012337">
    <property type="entry name" value="RNaseH-like_sf"/>
</dbReference>
<name>A0ABR6BAH0_9PSEU</name>
<evidence type="ECO:0000313" key="3">
    <source>
        <dbReference type="EMBL" id="MBA8923869.1"/>
    </source>
</evidence>
<dbReference type="PANTHER" id="PTHR33627">
    <property type="entry name" value="TRANSPOSASE"/>
    <property type="match status" value="1"/>
</dbReference>
<comment type="caution">
    <text evidence="3">The sequence shown here is derived from an EMBL/GenBank/DDBJ whole genome shotgun (WGS) entry which is preliminary data.</text>
</comment>
<sequence>MTARRPCPPAPGPLEGYAARFDDLFGTLAQRRGFREYLTGLLAPRDRNKTLTCLAGAEPISGAQHPAVQRLQFFLSESTWDSERINARRLELLLADPATAPHAGGVLAIDDSGDRKDGKTTAHVGSQWLGRYGKTDRGIVTVTTLWADENLYYPLHAVPYTPASYFPKGKNDPEFRTKLQIGASLARDAHAAGVAFRAVVADAAHGDQDAFRGDLSIAGLPFAMALKPKQGTWAYGDQAHTPVDAARALAGTSPEEPGDWVKVTRVFRDGHTQTWWAAEAQLGWWGPDGTTRLVVATTDPGTLPDKATWYLATNLPRPGGPREHDSPYQAADLAEIVRLYGIRHWIEQSYKQIKDELGWADFQVRSDTAIRRHQCLVNCAFSFCWNTWFGDPAPAAPDPVSRQPVPAARGDRRERGLCHTVHCGQSDTATVLAARPSTSPWMAGPLEVASALLASVVNQAPARGVTGIDRRRREGTDAEPLPPALTNYRYRG</sequence>
<dbReference type="EMBL" id="JACJID010000001">
    <property type="protein sequence ID" value="MBA8923869.1"/>
    <property type="molecule type" value="Genomic_DNA"/>
</dbReference>
<dbReference type="SUPFAM" id="SSF53098">
    <property type="entry name" value="Ribonuclease H-like"/>
    <property type="match status" value="1"/>
</dbReference>
<dbReference type="PANTHER" id="PTHR33627:SF1">
    <property type="entry name" value="TRANSPOSASE"/>
    <property type="match status" value="1"/>
</dbReference>
<evidence type="ECO:0000259" key="2">
    <source>
        <dbReference type="Pfam" id="PF13546"/>
    </source>
</evidence>
<organism evidence="3 4">
    <name type="scientific">Kutzneria viridogrisea</name>
    <dbReference type="NCBI Taxonomy" id="47990"/>
    <lineage>
        <taxon>Bacteria</taxon>
        <taxon>Bacillati</taxon>
        <taxon>Actinomycetota</taxon>
        <taxon>Actinomycetes</taxon>
        <taxon>Pseudonocardiales</taxon>
        <taxon>Pseudonocardiaceae</taxon>
        <taxon>Kutzneria</taxon>
    </lineage>
</organism>
<feature type="region of interest" description="Disordered" evidence="1">
    <location>
        <begin position="467"/>
        <end position="492"/>
    </location>
</feature>
<dbReference type="NCBIfam" id="NF033540">
    <property type="entry name" value="transpos_IS701"/>
    <property type="match status" value="1"/>
</dbReference>
<accession>A0ABR6BAH0</accession>
<dbReference type="InterPro" id="IPR038721">
    <property type="entry name" value="IS701-like_DDE_dom"/>
</dbReference>
<protein>
    <recommendedName>
        <fullName evidence="2">Transposase IS701-like DDE domain-containing protein</fullName>
    </recommendedName>
</protein>
<dbReference type="Proteomes" id="UP000517916">
    <property type="component" value="Unassembled WGS sequence"/>
</dbReference>
<evidence type="ECO:0000313" key="4">
    <source>
        <dbReference type="Proteomes" id="UP000517916"/>
    </source>
</evidence>
<keyword evidence="4" id="KW-1185">Reference proteome</keyword>
<dbReference type="RefSeq" id="WP_182836431.1">
    <property type="nucleotide sequence ID" value="NZ_BAAABQ010000065.1"/>
</dbReference>
<reference evidence="3 4" key="1">
    <citation type="submission" date="2020-08" db="EMBL/GenBank/DDBJ databases">
        <title>Genomic Encyclopedia of Archaeal and Bacterial Type Strains, Phase II (KMG-II): from individual species to whole genera.</title>
        <authorList>
            <person name="Goeker M."/>
        </authorList>
    </citation>
    <scope>NUCLEOTIDE SEQUENCE [LARGE SCALE GENOMIC DNA]</scope>
    <source>
        <strain evidence="3 4">DSM 43850</strain>
    </source>
</reference>